<sequence length="194" mass="21527">MGVPGMRGPARQQQEKGTWMFCVGLGHMVALGTTGPAKRQHGMDTWRSCAAAKAGDLHILQWARANDCPWIAQECIGSPHPHIVLWVLNNSNLNEISSDQLKRAAFIAAREDDVGSFQKLRAFWASLSPLYAGPRCARLARSEGIQLRPDSEEQLRRVLARQVAAGVVLKRFPKEVRLLVFRMADFLWVPTGAS</sequence>
<dbReference type="OrthoDB" id="10266500at2759"/>
<keyword evidence="2" id="KW-1185">Reference proteome</keyword>
<dbReference type="AlphaFoldDB" id="A0A1Y1IFR4"/>
<evidence type="ECO:0000313" key="1">
    <source>
        <dbReference type="EMBL" id="GAQ87951.1"/>
    </source>
</evidence>
<evidence type="ECO:0000313" key="2">
    <source>
        <dbReference type="Proteomes" id="UP000054558"/>
    </source>
</evidence>
<accession>A0A1Y1IFR4</accession>
<dbReference type="Proteomes" id="UP000054558">
    <property type="component" value="Unassembled WGS sequence"/>
</dbReference>
<name>A0A1Y1IFR4_KLENI</name>
<dbReference type="EMBL" id="DF237338">
    <property type="protein sequence ID" value="GAQ87951.1"/>
    <property type="molecule type" value="Genomic_DNA"/>
</dbReference>
<organism evidence="1 2">
    <name type="scientific">Klebsormidium nitens</name>
    <name type="common">Green alga</name>
    <name type="synonym">Ulothrix nitens</name>
    <dbReference type="NCBI Taxonomy" id="105231"/>
    <lineage>
        <taxon>Eukaryota</taxon>
        <taxon>Viridiplantae</taxon>
        <taxon>Streptophyta</taxon>
        <taxon>Klebsormidiophyceae</taxon>
        <taxon>Klebsormidiales</taxon>
        <taxon>Klebsormidiaceae</taxon>
        <taxon>Klebsormidium</taxon>
    </lineage>
</organism>
<reference evidence="1 2" key="1">
    <citation type="journal article" date="2014" name="Nat. Commun.">
        <title>Klebsormidium flaccidum genome reveals primary factors for plant terrestrial adaptation.</title>
        <authorList>
            <person name="Hori K."/>
            <person name="Maruyama F."/>
            <person name="Fujisawa T."/>
            <person name="Togashi T."/>
            <person name="Yamamoto N."/>
            <person name="Seo M."/>
            <person name="Sato S."/>
            <person name="Yamada T."/>
            <person name="Mori H."/>
            <person name="Tajima N."/>
            <person name="Moriyama T."/>
            <person name="Ikeuchi M."/>
            <person name="Watanabe M."/>
            <person name="Wada H."/>
            <person name="Kobayashi K."/>
            <person name="Saito M."/>
            <person name="Masuda T."/>
            <person name="Sasaki-Sekimoto Y."/>
            <person name="Mashiguchi K."/>
            <person name="Awai K."/>
            <person name="Shimojima M."/>
            <person name="Masuda S."/>
            <person name="Iwai M."/>
            <person name="Nobusawa T."/>
            <person name="Narise T."/>
            <person name="Kondo S."/>
            <person name="Saito H."/>
            <person name="Sato R."/>
            <person name="Murakawa M."/>
            <person name="Ihara Y."/>
            <person name="Oshima-Yamada Y."/>
            <person name="Ohtaka K."/>
            <person name="Satoh M."/>
            <person name="Sonobe K."/>
            <person name="Ishii M."/>
            <person name="Ohtani R."/>
            <person name="Kanamori-Sato M."/>
            <person name="Honoki R."/>
            <person name="Miyazaki D."/>
            <person name="Mochizuki H."/>
            <person name="Umetsu J."/>
            <person name="Higashi K."/>
            <person name="Shibata D."/>
            <person name="Kamiya Y."/>
            <person name="Sato N."/>
            <person name="Nakamura Y."/>
            <person name="Tabata S."/>
            <person name="Ida S."/>
            <person name="Kurokawa K."/>
            <person name="Ohta H."/>
        </authorList>
    </citation>
    <scope>NUCLEOTIDE SEQUENCE [LARGE SCALE GENOMIC DNA]</scope>
    <source>
        <strain evidence="1 2">NIES-2285</strain>
    </source>
</reference>
<proteinExistence type="predicted"/>
<protein>
    <submittedName>
        <fullName evidence="1">Uncharacterized protein</fullName>
    </submittedName>
</protein>
<gene>
    <name evidence="1" type="ORF">KFL_003890220</name>
</gene>